<feature type="domain" description="AB hydrolase-1" evidence="1">
    <location>
        <begin position="14"/>
        <end position="239"/>
    </location>
</feature>
<sequence>MSLACRIQGPVDAPAVVLLHAIATHGAIWQAQAAVWSRRLRVACIDLPGHGDSADPDGPLTLADYARQVADTMDAHGIADAALVGLSLGGMVAQAFALDHPASTRALVLAHTSARTDAAVRELWSARLAQAEADGLAAQVAPTLARWFTRGFAAASPLTLQGVAAQIRRTSLPGYAAAVGAIQALDHLERLPSLRVPTLVVAGARDSAVPPAVARQLAEAIPDARLLVLPDAAHLGPVEQPVVFTESVGAFLLEVMASGISRA</sequence>
<accession>A0A936ZUM6</accession>
<dbReference type="AlphaFoldDB" id="A0A936ZUM6"/>
<evidence type="ECO:0000313" key="2">
    <source>
        <dbReference type="EMBL" id="MBL0422891.1"/>
    </source>
</evidence>
<keyword evidence="3" id="KW-1185">Reference proteome</keyword>
<dbReference type="PANTHER" id="PTHR43798">
    <property type="entry name" value="MONOACYLGLYCEROL LIPASE"/>
    <property type="match status" value="1"/>
</dbReference>
<dbReference type="Proteomes" id="UP000613011">
    <property type="component" value="Unassembled WGS sequence"/>
</dbReference>
<dbReference type="GO" id="GO:0016787">
    <property type="term" value="F:hydrolase activity"/>
    <property type="evidence" value="ECO:0007669"/>
    <property type="project" value="UniProtKB-KW"/>
</dbReference>
<organism evidence="2 3">
    <name type="scientific">Ramlibacter aurantiacus</name>
    <dbReference type="NCBI Taxonomy" id="2801330"/>
    <lineage>
        <taxon>Bacteria</taxon>
        <taxon>Pseudomonadati</taxon>
        <taxon>Pseudomonadota</taxon>
        <taxon>Betaproteobacteria</taxon>
        <taxon>Burkholderiales</taxon>
        <taxon>Comamonadaceae</taxon>
        <taxon>Ramlibacter</taxon>
    </lineage>
</organism>
<protein>
    <submittedName>
        <fullName evidence="2">Alpha/beta fold hydrolase</fullName>
    </submittedName>
</protein>
<evidence type="ECO:0000313" key="3">
    <source>
        <dbReference type="Proteomes" id="UP000613011"/>
    </source>
</evidence>
<dbReference type="PRINTS" id="PR00111">
    <property type="entry name" value="ABHYDROLASE"/>
</dbReference>
<dbReference type="InterPro" id="IPR050266">
    <property type="entry name" value="AB_hydrolase_sf"/>
</dbReference>
<dbReference type="RefSeq" id="WP_201686026.1">
    <property type="nucleotide sequence ID" value="NZ_JAEQNA010000010.1"/>
</dbReference>
<dbReference type="EMBL" id="JAEQNA010000010">
    <property type="protein sequence ID" value="MBL0422891.1"/>
    <property type="molecule type" value="Genomic_DNA"/>
</dbReference>
<dbReference type="SUPFAM" id="SSF53474">
    <property type="entry name" value="alpha/beta-Hydrolases"/>
    <property type="match status" value="1"/>
</dbReference>
<keyword evidence="2" id="KW-0378">Hydrolase</keyword>
<comment type="caution">
    <text evidence="2">The sequence shown here is derived from an EMBL/GenBank/DDBJ whole genome shotgun (WGS) entry which is preliminary data.</text>
</comment>
<gene>
    <name evidence="2" type="ORF">JI739_21325</name>
</gene>
<proteinExistence type="predicted"/>
<dbReference type="Gene3D" id="3.40.50.1820">
    <property type="entry name" value="alpha/beta hydrolase"/>
    <property type="match status" value="1"/>
</dbReference>
<dbReference type="InterPro" id="IPR000073">
    <property type="entry name" value="AB_hydrolase_1"/>
</dbReference>
<evidence type="ECO:0000259" key="1">
    <source>
        <dbReference type="Pfam" id="PF00561"/>
    </source>
</evidence>
<dbReference type="InterPro" id="IPR029058">
    <property type="entry name" value="AB_hydrolase_fold"/>
</dbReference>
<name>A0A936ZUM6_9BURK</name>
<reference evidence="2" key="1">
    <citation type="submission" date="2021-01" db="EMBL/GenBank/DDBJ databases">
        <title>Ramlibacter sp. strain AW1 16S ribosomal RNA gene Genome sequencing and assembly.</title>
        <authorList>
            <person name="Kang M."/>
        </authorList>
    </citation>
    <scope>NUCLEOTIDE SEQUENCE</scope>
    <source>
        <strain evidence="2">AW1</strain>
    </source>
</reference>
<dbReference type="Pfam" id="PF00561">
    <property type="entry name" value="Abhydrolase_1"/>
    <property type="match status" value="1"/>
</dbReference>